<feature type="non-terminal residue" evidence="2">
    <location>
        <position position="1"/>
    </location>
</feature>
<protein>
    <submittedName>
        <fullName evidence="2">Uncharacterized protein</fullName>
    </submittedName>
</protein>
<feature type="compositionally biased region" description="Basic and acidic residues" evidence="1">
    <location>
        <begin position="94"/>
        <end position="121"/>
    </location>
</feature>
<proteinExistence type="predicted"/>
<dbReference type="EMBL" id="LAZR01068469">
    <property type="protein sequence ID" value="KKK49576.1"/>
    <property type="molecule type" value="Genomic_DNA"/>
</dbReference>
<evidence type="ECO:0000313" key="2">
    <source>
        <dbReference type="EMBL" id="KKK49576.1"/>
    </source>
</evidence>
<feature type="region of interest" description="Disordered" evidence="1">
    <location>
        <begin position="85"/>
        <end position="146"/>
    </location>
</feature>
<accession>A0A0F8YNB1</accession>
<comment type="caution">
    <text evidence="2">The sequence shown here is derived from an EMBL/GenBank/DDBJ whole genome shotgun (WGS) entry which is preliminary data.</text>
</comment>
<name>A0A0F8YNB1_9ZZZZ</name>
<gene>
    <name evidence="2" type="ORF">LCGC14_3133660</name>
</gene>
<sequence length="173" mass="19042">PEFRRRYDEVDNAPAVIASREAQRQVLTTINTTLNEAIEQGLPTEIGEQILKDVGEGKFDTDAQGNKVSTADALSAFTAHTMTAIRKHATQVPPKEEETKTSPKVVRDDASPDMRSGDRNSSKSQGKFTAEEVRQMTPLERLEHWPNDGDWEAAIRAGDISGIESNTFSEVGT</sequence>
<reference evidence="2" key="1">
    <citation type="journal article" date="2015" name="Nature">
        <title>Complex archaea that bridge the gap between prokaryotes and eukaryotes.</title>
        <authorList>
            <person name="Spang A."/>
            <person name="Saw J.H."/>
            <person name="Jorgensen S.L."/>
            <person name="Zaremba-Niedzwiedzka K."/>
            <person name="Martijn J."/>
            <person name="Lind A.E."/>
            <person name="van Eijk R."/>
            <person name="Schleper C."/>
            <person name="Guy L."/>
            <person name="Ettema T.J."/>
        </authorList>
    </citation>
    <scope>NUCLEOTIDE SEQUENCE</scope>
</reference>
<evidence type="ECO:0000256" key="1">
    <source>
        <dbReference type="SAM" id="MobiDB-lite"/>
    </source>
</evidence>
<feature type="compositionally biased region" description="Basic and acidic residues" evidence="1">
    <location>
        <begin position="129"/>
        <end position="146"/>
    </location>
</feature>
<dbReference type="AlphaFoldDB" id="A0A0F8YNB1"/>
<organism evidence="2">
    <name type="scientific">marine sediment metagenome</name>
    <dbReference type="NCBI Taxonomy" id="412755"/>
    <lineage>
        <taxon>unclassified sequences</taxon>
        <taxon>metagenomes</taxon>
        <taxon>ecological metagenomes</taxon>
    </lineage>
</organism>